<evidence type="ECO:0000313" key="1">
    <source>
        <dbReference type="EMBL" id="MRZ52277.1"/>
    </source>
</evidence>
<comment type="caution">
    <text evidence="1">The sequence shown here is derived from an EMBL/GenBank/DDBJ whole genome shotgun (WGS) entry which is preliminary data.</text>
</comment>
<proteinExistence type="predicted"/>
<organism evidence="1 2">
    <name type="scientific">Parabacteroides distasonis</name>
    <dbReference type="NCBI Taxonomy" id="823"/>
    <lineage>
        <taxon>Bacteria</taxon>
        <taxon>Pseudomonadati</taxon>
        <taxon>Bacteroidota</taxon>
        <taxon>Bacteroidia</taxon>
        <taxon>Bacteroidales</taxon>
        <taxon>Tannerellaceae</taxon>
        <taxon>Parabacteroides</taxon>
    </lineage>
</organism>
<sequence>MNIVILTGAYYPNMSATSACIDKYIQILKNKHSIDVVCPLSQVHFEPLNDPKIKLHFVFSRMWKWRMLCEENIRNGRNVMLNKVVVDLFRIRSLLLSPISYPTVEGWQMNPFYHELEKIDQDKTIDVIISVVNPICSVFASRRFKLKHPKVKWITFITDPFTFQPSKYKYVFFPNRRKIRNYKNEKSVYDIADFNMFTEELYHSALNDFSQPNEKTFVMKYILSSLSKSVVQQIVNEGKCRLVYAGALYADRRNPERALSVLSQIDDIHVDFYISYSNCNSIVDKYLSETIKSFPAVNRSRYNELIYNEYDILINIGNNFSLQIPSKMLELFSTGRPIINFYQLKDVHYAMVEKYPLGINIGPDDADAVERVSEFCKQMKGKRLSFEEVEALFPENTMDSQLALLEKLIEA</sequence>
<evidence type="ECO:0008006" key="3">
    <source>
        <dbReference type="Google" id="ProtNLM"/>
    </source>
</evidence>
<reference evidence="1 2" key="1">
    <citation type="journal article" date="2019" name="Nat. Med.">
        <title>A library of human gut bacterial isolates paired with longitudinal multiomics data enables mechanistic microbiome research.</title>
        <authorList>
            <person name="Poyet M."/>
            <person name="Groussin M."/>
            <person name="Gibbons S.M."/>
            <person name="Avila-Pacheco J."/>
            <person name="Jiang X."/>
            <person name="Kearney S.M."/>
            <person name="Perrotta A.R."/>
            <person name="Berdy B."/>
            <person name="Zhao S."/>
            <person name="Lieberman T.D."/>
            <person name="Swanson P.K."/>
            <person name="Smith M."/>
            <person name="Roesemann S."/>
            <person name="Alexander J.E."/>
            <person name="Rich S.A."/>
            <person name="Livny J."/>
            <person name="Vlamakis H."/>
            <person name="Clish C."/>
            <person name="Bullock K."/>
            <person name="Deik A."/>
            <person name="Scott J."/>
            <person name="Pierce K.A."/>
            <person name="Xavier R.J."/>
            <person name="Alm E.J."/>
        </authorList>
    </citation>
    <scope>NUCLEOTIDE SEQUENCE [LARGE SCALE GENOMIC DNA]</scope>
    <source>
        <strain evidence="1 2">BIOML-A32</strain>
    </source>
</reference>
<name>A0A7K0HR08_PARDI</name>
<dbReference type="RefSeq" id="WP_012056194.1">
    <property type="nucleotide sequence ID" value="NZ_CP069431.1"/>
</dbReference>
<protein>
    <recommendedName>
        <fullName evidence="3">Glycosyltransferase family 4 protein</fullName>
    </recommendedName>
</protein>
<evidence type="ECO:0000313" key="2">
    <source>
        <dbReference type="Proteomes" id="UP000441358"/>
    </source>
</evidence>
<accession>A0A7K0HR08</accession>
<gene>
    <name evidence="1" type="ORF">GKD66_19040</name>
</gene>
<dbReference type="EMBL" id="WKMC01000016">
    <property type="protein sequence ID" value="MRZ52277.1"/>
    <property type="molecule type" value="Genomic_DNA"/>
</dbReference>
<dbReference type="Proteomes" id="UP000441358">
    <property type="component" value="Unassembled WGS sequence"/>
</dbReference>
<dbReference type="AlphaFoldDB" id="A0A7K0HR08"/>